<evidence type="ECO:0000256" key="1">
    <source>
        <dbReference type="ARBA" id="ARBA00022741"/>
    </source>
</evidence>
<keyword evidence="2" id="KW-0067">ATP-binding</keyword>
<dbReference type="SUPFAM" id="SSF52540">
    <property type="entry name" value="P-loop containing nucleoside triphosphate hydrolases"/>
    <property type="match status" value="1"/>
</dbReference>
<gene>
    <name evidence="3" type="ORF">NP596_03450</name>
</gene>
<dbReference type="RefSeq" id="WP_256613832.1">
    <property type="nucleotide sequence ID" value="NZ_JANIBK010000010.1"/>
</dbReference>
<accession>A0ABT1U243</accession>
<evidence type="ECO:0000256" key="2">
    <source>
        <dbReference type="ARBA" id="ARBA00022840"/>
    </source>
</evidence>
<comment type="caution">
    <text evidence="3">The sequence shown here is derived from an EMBL/GenBank/DDBJ whole genome shotgun (WGS) entry which is preliminary data.</text>
</comment>
<protein>
    <submittedName>
        <fullName evidence="3">ParA family protein</fullName>
    </submittedName>
</protein>
<keyword evidence="4" id="KW-1185">Reference proteome</keyword>
<dbReference type="InterPro" id="IPR050625">
    <property type="entry name" value="ParA/MinD_ATPase"/>
</dbReference>
<dbReference type="EMBL" id="JANIBK010000010">
    <property type="protein sequence ID" value="MCQ8127504.1"/>
    <property type="molecule type" value="Genomic_DNA"/>
</dbReference>
<dbReference type="PANTHER" id="PTHR43384:SF6">
    <property type="entry name" value="SEPTUM SITE-DETERMINING PROTEIN MIND HOMOLOG, CHLOROPLASTIC"/>
    <property type="match status" value="1"/>
</dbReference>
<evidence type="ECO:0000313" key="3">
    <source>
        <dbReference type="EMBL" id="MCQ8127504.1"/>
    </source>
</evidence>
<name>A0ABT1U243_9GAMM</name>
<dbReference type="Gene3D" id="3.40.50.300">
    <property type="entry name" value="P-loop containing nucleotide triphosphate hydrolases"/>
    <property type="match status" value="1"/>
</dbReference>
<dbReference type="Proteomes" id="UP001524586">
    <property type="component" value="Unassembled WGS sequence"/>
</dbReference>
<organism evidence="3 4">
    <name type="scientific">Methylomonas rivi</name>
    <dbReference type="NCBI Taxonomy" id="2952226"/>
    <lineage>
        <taxon>Bacteria</taxon>
        <taxon>Pseudomonadati</taxon>
        <taxon>Pseudomonadota</taxon>
        <taxon>Gammaproteobacteria</taxon>
        <taxon>Methylococcales</taxon>
        <taxon>Methylococcaceae</taxon>
        <taxon>Methylomonas</taxon>
    </lineage>
</organism>
<reference evidence="3 4" key="1">
    <citation type="submission" date="2022-07" db="EMBL/GenBank/DDBJ databases">
        <title>Methylomonas rivi sp. nov., Methylomonas rosea sp. nov., Methylomonas aureus sp. nov. and Methylomonas subterranea sp. nov., four novel methanotrophs isolated from a freshwater creek and the deep terrestrial subsurface.</title>
        <authorList>
            <person name="Abin C."/>
            <person name="Sankaranarayanan K."/>
            <person name="Garner C."/>
            <person name="Sindelar R."/>
            <person name="Kotary K."/>
            <person name="Garner R."/>
            <person name="Barclay S."/>
            <person name="Lawson P."/>
            <person name="Krumholz L."/>
        </authorList>
    </citation>
    <scope>NUCLEOTIDE SEQUENCE [LARGE SCALE GENOMIC DNA]</scope>
    <source>
        <strain evidence="3 4">WSC-6</strain>
    </source>
</reference>
<sequence length="908" mass="102388">MNATNFGFEKPALLLTWLDVERFFREITFGFSLLPAYINSINCYADGAEISIKESSNEATLREWLTSYFGNFLDEQENNLNLSIDKVKYPLEVILESNNKALSLSHYPLWHDLAYLNPDNAEFIAQPKNLVSKRIAAFHSFKGGVGRTTALITHLAAYLEQSKKRNTKVLLIDADLEAPGITYWLDSVNQPNISFVKFLESVHYPAASVEASIQCCADELRKVSLTLDGMHELFVLPACINPKNPIELLDTPILPEHLARNTKNPWCVGDAISKLADALNVELVLIDLRAGLSELASPILFDPRIEKFIVSTVAKQSVIGAALVLRKMALLRALTTDVENPASVPTVILSLLTSSLRESSDYEEAVLQMNAAFPSSLENDGISSSIEFVDAGFNENLMSIRDLKQAIDLTKNSNLFIQAKQWAETFQGSTEKSILPSVSHTATNINNNADRLAKLCEKYIYAENGEGENLLVTEPLRNLAKHYEKNVPITVSIGAKGAGKTFNFLQLCREKKWGNFLNKLGFSQTNNIDTLIFPFLSSKNLKEHAKTIVESCRQNCFETLGLPGNFSEIELHDRIDQNVLDGTIVWSKFWIIELMNAFSIKGDDLKQFSDFLTKNNLRLILLIDGLEDQFSKLEEKPTQKEALEALLRLPDRLRELRDGNLGIIEFIRSDYVRTVIQQNSGQFEARYKPFVLEWTAESFLRLAYWISAETGLDWANKDDSDKLSAIELLEQLKKLWGKKLGTPGSKEAFSARWIFAAICDLNGRLQARDLVRFLYHAAKRSLSDKSHKWEDRVLIPEAIRRSVEDCSNKKVEEAIAEIDVLSRWYNSLKSVPEADKYVPFNAVSVKLEPGMSNALQELGVVFEDKDKKDDKRFYLPESYRTGLGFQLTATARPKVLALIQRNSVKLPF</sequence>
<keyword evidence="1" id="KW-0547">Nucleotide-binding</keyword>
<dbReference type="PANTHER" id="PTHR43384">
    <property type="entry name" value="SEPTUM SITE-DETERMINING PROTEIN MIND HOMOLOG, CHLOROPLASTIC-RELATED"/>
    <property type="match status" value="1"/>
</dbReference>
<dbReference type="InterPro" id="IPR027417">
    <property type="entry name" value="P-loop_NTPase"/>
</dbReference>
<proteinExistence type="predicted"/>
<evidence type="ECO:0000313" key="4">
    <source>
        <dbReference type="Proteomes" id="UP001524586"/>
    </source>
</evidence>
<dbReference type="NCBIfam" id="NF047398">
    <property type="entry name" value="AAA_KGGVGR"/>
    <property type="match status" value="1"/>
</dbReference>